<dbReference type="RefSeq" id="WP_166410696.1">
    <property type="nucleotide sequence ID" value="NZ_CP049869.1"/>
</dbReference>
<reference evidence="10 11" key="1">
    <citation type="submission" date="2020-03" db="EMBL/GenBank/DDBJ databases">
        <title>Sphingomonas sp. nov., isolated from fish.</title>
        <authorList>
            <person name="Hyun D.-W."/>
            <person name="Bae J.-W."/>
        </authorList>
    </citation>
    <scope>NUCLEOTIDE SEQUENCE [LARGE SCALE GENOMIC DNA]</scope>
    <source>
        <strain evidence="10 11">HDW15B</strain>
    </source>
</reference>
<dbReference type="InterPro" id="IPR006151">
    <property type="entry name" value="Shikm_DH/Glu-tRNA_Rdtase"/>
</dbReference>
<keyword evidence="4 7" id="KW-0560">Oxidoreductase</keyword>
<feature type="binding site" evidence="7">
    <location>
        <position position="221"/>
    </location>
    <ligand>
        <name>shikimate</name>
        <dbReference type="ChEBI" id="CHEBI:36208"/>
    </ligand>
</feature>
<evidence type="ECO:0000256" key="5">
    <source>
        <dbReference type="ARBA" id="ARBA00023141"/>
    </source>
</evidence>
<dbReference type="UniPathway" id="UPA00053">
    <property type="reaction ID" value="UER00087"/>
</dbReference>
<dbReference type="PANTHER" id="PTHR21089">
    <property type="entry name" value="SHIKIMATE DEHYDROGENASE"/>
    <property type="match status" value="1"/>
</dbReference>
<dbReference type="InterPro" id="IPR013708">
    <property type="entry name" value="Shikimate_DH-bd_N"/>
</dbReference>
<evidence type="ECO:0000256" key="3">
    <source>
        <dbReference type="ARBA" id="ARBA00022857"/>
    </source>
</evidence>
<evidence type="ECO:0000313" key="10">
    <source>
        <dbReference type="EMBL" id="QIK78303.1"/>
    </source>
</evidence>
<organism evidence="10 11">
    <name type="scientific">Sphingomonas piscis</name>
    <dbReference type="NCBI Taxonomy" id="2714943"/>
    <lineage>
        <taxon>Bacteria</taxon>
        <taxon>Pseudomonadati</taxon>
        <taxon>Pseudomonadota</taxon>
        <taxon>Alphaproteobacteria</taxon>
        <taxon>Sphingomonadales</taxon>
        <taxon>Sphingomonadaceae</taxon>
        <taxon>Sphingomonas</taxon>
    </lineage>
</organism>
<dbReference type="AlphaFoldDB" id="A0A6G7YNI3"/>
<dbReference type="InterPro" id="IPR036291">
    <property type="entry name" value="NAD(P)-bd_dom_sf"/>
</dbReference>
<evidence type="ECO:0000256" key="4">
    <source>
        <dbReference type="ARBA" id="ARBA00023002"/>
    </source>
</evidence>
<dbReference type="Gene3D" id="3.40.50.720">
    <property type="entry name" value="NAD(P)-binding Rossmann-like Domain"/>
    <property type="match status" value="1"/>
</dbReference>
<feature type="binding site" evidence="7">
    <location>
        <begin position="15"/>
        <end position="17"/>
    </location>
    <ligand>
        <name>shikimate</name>
        <dbReference type="ChEBI" id="CHEBI:36208"/>
    </ligand>
</feature>
<keyword evidence="3 7" id="KW-0521">NADP</keyword>
<dbReference type="GO" id="GO:0008652">
    <property type="term" value="P:amino acid biosynthetic process"/>
    <property type="evidence" value="ECO:0007669"/>
    <property type="project" value="UniProtKB-KW"/>
</dbReference>
<keyword evidence="11" id="KW-1185">Reference proteome</keyword>
<keyword evidence="7" id="KW-0028">Amino-acid biosynthesis</keyword>
<dbReference type="Proteomes" id="UP000503222">
    <property type="component" value="Chromosome"/>
</dbReference>
<feature type="binding site" evidence="7">
    <location>
        <position position="219"/>
    </location>
    <ligand>
        <name>NADP(+)</name>
        <dbReference type="ChEBI" id="CHEBI:58349"/>
    </ligand>
</feature>
<dbReference type="Pfam" id="PF08501">
    <property type="entry name" value="Shikimate_dh_N"/>
    <property type="match status" value="1"/>
</dbReference>
<feature type="domain" description="Shikimate dehydrogenase substrate binding N-terminal" evidence="9">
    <location>
        <begin position="7"/>
        <end position="90"/>
    </location>
</feature>
<gene>
    <name evidence="7" type="primary">aroE</name>
    <name evidence="10" type="ORF">G7077_04695</name>
</gene>
<dbReference type="PANTHER" id="PTHR21089:SF1">
    <property type="entry name" value="BIFUNCTIONAL 3-DEHYDROQUINATE DEHYDRATASE_SHIKIMATE DEHYDROGENASE, CHLOROPLASTIC"/>
    <property type="match status" value="1"/>
</dbReference>
<dbReference type="GO" id="GO:0019632">
    <property type="term" value="P:shikimate metabolic process"/>
    <property type="evidence" value="ECO:0007669"/>
    <property type="project" value="TreeGrafter"/>
</dbReference>
<feature type="binding site" evidence="7">
    <location>
        <position position="242"/>
    </location>
    <ligand>
        <name>NADP(+)</name>
        <dbReference type="ChEBI" id="CHEBI:58349"/>
    </ligand>
</feature>
<comment type="catalytic activity">
    <reaction evidence="6 7">
        <text>shikimate + NADP(+) = 3-dehydroshikimate + NADPH + H(+)</text>
        <dbReference type="Rhea" id="RHEA:17737"/>
        <dbReference type="ChEBI" id="CHEBI:15378"/>
        <dbReference type="ChEBI" id="CHEBI:16630"/>
        <dbReference type="ChEBI" id="CHEBI:36208"/>
        <dbReference type="ChEBI" id="CHEBI:57783"/>
        <dbReference type="ChEBI" id="CHEBI:58349"/>
        <dbReference type="EC" id="1.1.1.25"/>
    </reaction>
</comment>
<dbReference type="SUPFAM" id="SSF53223">
    <property type="entry name" value="Aminoacid dehydrogenase-like, N-terminal domain"/>
    <property type="match status" value="1"/>
</dbReference>
<comment type="pathway">
    <text evidence="1 7">Metabolic intermediate biosynthesis; chorismate biosynthesis; chorismate from D-erythrose 4-phosphate and phosphoenolpyruvate: step 4/7.</text>
</comment>
<evidence type="ECO:0000256" key="1">
    <source>
        <dbReference type="ARBA" id="ARBA00004871"/>
    </source>
</evidence>
<evidence type="ECO:0000259" key="8">
    <source>
        <dbReference type="Pfam" id="PF01488"/>
    </source>
</evidence>
<keyword evidence="5 7" id="KW-0057">Aromatic amino acid biosynthesis</keyword>
<dbReference type="InterPro" id="IPR022893">
    <property type="entry name" value="Shikimate_DH_fam"/>
</dbReference>
<evidence type="ECO:0000256" key="7">
    <source>
        <dbReference type="HAMAP-Rule" id="MF_00222"/>
    </source>
</evidence>
<evidence type="ECO:0000313" key="11">
    <source>
        <dbReference type="Proteomes" id="UP000503222"/>
    </source>
</evidence>
<dbReference type="Pfam" id="PF01488">
    <property type="entry name" value="Shikimate_DH"/>
    <property type="match status" value="1"/>
</dbReference>
<dbReference type="HAMAP" id="MF_00222">
    <property type="entry name" value="Shikimate_DH_AroE"/>
    <property type="match status" value="1"/>
</dbReference>
<evidence type="ECO:0000256" key="6">
    <source>
        <dbReference type="ARBA" id="ARBA00049442"/>
    </source>
</evidence>
<proteinExistence type="inferred from homology"/>
<name>A0A6G7YNI3_9SPHN</name>
<feature type="binding site" evidence="7">
    <location>
        <position position="249"/>
    </location>
    <ligand>
        <name>shikimate</name>
        <dbReference type="ChEBI" id="CHEBI:36208"/>
    </ligand>
</feature>
<feature type="binding site" evidence="7">
    <location>
        <position position="88"/>
    </location>
    <ligand>
        <name>shikimate</name>
        <dbReference type="ChEBI" id="CHEBI:36208"/>
    </ligand>
</feature>
<comment type="function">
    <text evidence="7">Involved in the biosynthesis of the chorismate, which leads to the biosynthesis of aromatic amino acids. Catalyzes the reversible NADPH linked reduction of 3-dehydroshikimate (DHSA) to yield shikimate (SA).</text>
</comment>
<dbReference type="GO" id="GO:0005829">
    <property type="term" value="C:cytosol"/>
    <property type="evidence" value="ECO:0007669"/>
    <property type="project" value="TreeGrafter"/>
</dbReference>
<dbReference type="GO" id="GO:0009423">
    <property type="term" value="P:chorismate biosynthetic process"/>
    <property type="evidence" value="ECO:0007669"/>
    <property type="project" value="UniProtKB-UniRule"/>
</dbReference>
<dbReference type="GO" id="GO:0009073">
    <property type="term" value="P:aromatic amino acid family biosynthetic process"/>
    <property type="evidence" value="ECO:0007669"/>
    <property type="project" value="UniProtKB-KW"/>
</dbReference>
<dbReference type="SUPFAM" id="SSF51735">
    <property type="entry name" value="NAD(P)-binding Rossmann-fold domains"/>
    <property type="match status" value="1"/>
</dbReference>
<dbReference type="EMBL" id="CP049869">
    <property type="protein sequence ID" value="QIK78303.1"/>
    <property type="molecule type" value="Genomic_DNA"/>
</dbReference>
<sequence length="280" mass="29407">MPPFAEVIGDPIAHSKSPALHGHWLSKLGLVGEYRAQSVEAAGLAAYLNGRRADPDWRGCNVTIPHKERIAPLLDQVSPDAAAIGAVNCVVRADYGLWGYNTDVDGIVAALGEKPLGSRKVAVIGAGGAARAMLAYLAGRSPSEVTIIARDPLKAEGLRSAAPDLSLNFASLDSAHDALADAALIVNASPLGMDGLPPMPEPLLRAVEDNARGTILFDMVYQPLRTGFLRRGAAAGGEPVDGLTMLIGQARSAFELFFRTEPPQADEELRALLTGATRTS</sequence>
<dbReference type="EC" id="1.1.1.25" evidence="2 7"/>
<dbReference type="Gene3D" id="3.40.50.10860">
    <property type="entry name" value="Leucine Dehydrogenase, chain A, domain 1"/>
    <property type="match status" value="1"/>
</dbReference>
<evidence type="ECO:0000259" key="9">
    <source>
        <dbReference type="Pfam" id="PF08501"/>
    </source>
</evidence>
<feature type="binding site" evidence="7">
    <location>
        <position position="63"/>
    </location>
    <ligand>
        <name>shikimate</name>
        <dbReference type="ChEBI" id="CHEBI:36208"/>
    </ligand>
</feature>
<feature type="domain" description="Quinate/shikimate 5-dehydrogenase/glutamyl-tRNA reductase" evidence="8">
    <location>
        <begin position="116"/>
        <end position="188"/>
    </location>
</feature>
<feature type="binding site" evidence="7">
    <location>
        <begin position="125"/>
        <end position="129"/>
    </location>
    <ligand>
        <name>NADP(+)</name>
        <dbReference type="ChEBI" id="CHEBI:58349"/>
    </ligand>
</feature>
<dbReference type="KEGG" id="spii:G7077_04695"/>
<comment type="subunit">
    <text evidence="7">Homodimer.</text>
</comment>
<feature type="active site" description="Proton acceptor" evidence="7">
    <location>
        <position position="67"/>
    </location>
</feature>
<comment type="caution">
    <text evidence="7">Lacks conserved residue(s) required for the propagation of feature annotation.</text>
</comment>
<protein>
    <recommendedName>
        <fullName evidence="2 7">Shikimate dehydrogenase (NADP(+))</fullName>
        <shortName evidence="7">SDH</shortName>
        <ecNumber evidence="2 7">1.1.1.25</ecNumber>
    </recommendedName>
</protein>
<dbReference type="GO" id="GO:0050661">
    <property type="term" value="F:NADP binding"/>
    <property type="evidence" value="ECO:0007669"/>
    <property type="project" value="TreeGrafter"/>
</dbReference>
<dbReference type="GO" id="GO:0004764">
    <property type="term" value="F:shikimate 3-dehydrogenase (NADP+) activity"/>
    <property type="evidence" value="ECO:0007669"/>
    <property type="project" value="UniProtKB-UniRule"/>
</dbReference>
<dbReference type="InterPro" id="IPR046346">
    <property type="entry name" value="Aminoacid_DH-like_N_sf"/>
</dbReference>
<evidence type="ECO:0000256" key="2">
    <source>
        <dbReference type="ARBA" id="ARBA00012962"/>
    </source>
</evidence>
<feature type="binding site" evidence="7">
    <location>
        <position position="103"/>
    </location>
    <ligand>
        <name>shikimate</name>
        <dbReference type="ChEBI" id="CHEBI:36208"/>
    </ligand>
</feature>
<comment type="similarity">
    <text evidence="7">Belongs to the shikimate dehydrogenase family.</text>
</comment>
<dbReference type="CDD" id="cd01065">
    <property type="entry name" value="NAD_bind_Shikimate_DH"/>
    <property type="match status" value="1"/>
</dbReference>
<accession>A0A6G7YNI3</accession>